<organism evidence="2 3">
    <name type="scientific">Streptomyces griseiscabiei</name>
    <dbReference type="NCBI Taxonomy" id="2993540"/>
    <lineage>
        <taxon>Bacteria</taxon>
        <taxon>Bacillati</taxon>
        <taxon>Actinomycetota</taxon>
        <taxon>Actinomycetes</taxon>
        <taxon>Kitasatosporales</taxon>
        <taxon>Streptomycetaceae</taxon>
        <taxon>Streptomyces</taxon>
    </lineage>
</organism>
<evidence type="ECO:0000313" key="3">
    <source>
        <dbReference type="Proteomes" id="UP001271723"/>
    </source>
</evidence>
<sequence length="178" mass="19235">MLATTRQLTITTTAVTAALLLTACASTEPRPKPLEHGTVKKKVHDEATRTPIYENRYRETNCRKVTTNALTLTGISRPTTGGSGGRSTTTGGSGGGGVSKVKPGTPNNRNKDNSSGSSGESSGGGTRRVCDRQYLGRELTGWHRTPEAWKVLIVKGERSRWKHVTEDKWRTIKIGDSI</sequence>
<proteinExistence type="predicted"/>
<feature type="compositionally biased region" description="Gly residues" evidence="1">
    <location>
        <begin position="81"/>
        <end position="98"/>
    </location>
</feature>
<dbReference type="PROSITE" id="PS51257">
    <property type="entry name" value="PROKAR_LIPOPROTEIN"/>
    <property type="match status" value="1"/>
</dbReference>
<accession>A0ABU4LF80</accession>
<dbReference type="Proteomes" id="UP001271723">
    <property type="component" value="Unassembled WGS sequence"/>
</dbReference>
<gene>
    <name evidence="2" type="ORF">PV517_34945</name>
</gene>
<feature type="compositionally biased region" description="Basic and acidic residues" evidence="1">
    <location>
        <begin position="29"/>
        <end position="48"/>
    </location>
</feature>
<evidence type="ECO:0008006" key="4">
    <source>
        <dbReference type="Google" id="ProtNLM"/>
    </source>
</evidence>
<keyword evidence="3" id="KW-1185">Reference proteome</keyword>
<reference evidence="2 3" key="1">
    <citation type="journal article" date="2023" name="Microb. Genom.">
        <title>Mesoterricola silvestris gen. nov., sp. nov., Mesoterricola sediminis sp. nov., Geothrix oryzae sp. nov., Geothrix edaphica sp. nov., Geothrix rubra sp. nov., and Geothrix limicola sp. nov., six novel members of Acidobacteriota isolated from soils.</title>
        <authorList>
            <person name="Weisberg A.J."/>
            <person name="Pearce E."/>
            <person name="Kramer C.G."/>
            <person name="Chang J.H."/>
            <person name="Clarke C.R."/>
        </authorList>
    </citation>
    <scope>NUCLEOTIDE SEQUENCE [LARGE SCALE GENOMIC DNA]</scope>
    <source>
        <strain evidence="2 3">NRRL_B-2795</strain>
    </source>
</reference>
<dbReference type="RefSeq" id="WP_060879996.1">
    <property type="nucleotide sequence ID" value="NZ_JAGJBZ010000005.1"/>
</dbReference>
<comment type="caution">
    <text evidence="2">The sequence shown here is derived from an EMBL/GenBank/DDBJ whole genome shotgun (WGS) entry which is preliminary data.</text>
</comment>
<evidence type="ECO:0000313" key="2">
    <source>
        <dbReference type="EMBL" id="MDX2913854.1"/>
    </source>
</evidence>
<feature type="region of interest" description="Disordered" evidence="1">
    <location>
        <begin position="28"/>
        <end position="55"/>
    </location>
</feature>
<evidence type="ECO:0000256" key="1">
    <source>
        <dbReference type="SAM" id="MobiDB-lite"/>
    </source>
</evidence>
<name>A0ABU4LF80_9ACTN</name>
<protein>
    <recommendedName>
        <fullName evidence="4">Lipoprotein</fullName>
    </recommendedName>
</protein>
<feature type="region of interest" description="Disordered" evidence="1">
    <location>
        <begin position="68"/>
        <end position="129"/>
    </location>
</feature>
<dbReference type="EMBL" id="JARAVY010000017">
    <property type="protein sequence ID" value="MDX2913854.1"/>
    <property type="molecule type" value="Genomic_DNA"/>
</dbReference>